<proteinExistence type="predicted"/>
<evidence type="ECO:0000313" key="3">
    <source>
        <dbReference type="Proteomes" id="UP000688137"/>
    </source>
</evidence>
<gene>
    <name evidence="2" type="ORF">PPRIM_AZ9-3.1.T1780005</name>
</gene>
<evidence type="ECO:0008006" key="4">
    <source>
        <dbReference type="Google" id="ProtNLM"/>
    </source>
</evidence>
<dbReference type="AlphaFoldDB" id="A0A8S1QL83"/>
<dbReference type="Proteomes" id="UP000688137">
    <property type="component" value="Unassembled WGS sequence"/>
</dbReference>
<organism evidence="2 3">
    <name type="scientific">Paramecium primaurelia</name>
    <dbReference type="NCBI Taxonomy" id="5886"/>
    <lineage>
        <taxon>Eukaryota</taxon>
        <taxon>Sar</taxon>
        <taxon>Alveolata</taxon>
        <taxon>Ciliophora</taxon>
        <taxon>Intramacronucleata</taxon>
        <taxon>Oligohymenophorea</taxon>
        <taxon>Peniculida</taxon>
        <taxon>Parameciidae</taxon>
        <taxon>Paramecium</taxon>
    </lineage>
</organism>
<keyword evidence="1" id="KW-0472">Membrane</keyword>
<feature type="transmembrane region" description="Helical" evidence="1">
    <location>
        <begin position="21"/>
        <end position="44"/>
    </location>
</feature>
<protein>
    <recommendedName>
        <fullName evidence="4">Transmembrane protein</fullName>
    </recommendedName>
</protein>
<sequence length="204" mass="23685">MDKLLCIRLNNAMMEMKFKMMDVLTVNLNAFLIAFHVQITKFVLCVKTTINQKDNYAYQSVVMALLLVDLKIVMMEMLNLMTDAINANLNVHKVVLIVKMDKFANNVIINTSQIIKRVNVKRSNNQMIRIKIQMKIQMNLRIPLIQYVAKISSQLILNVLINVEMECLILYMNNVMMETQLEGMDVLFFVLKKIILNVKIIKTV</sequence>
<keyword evidence="3" id="KW-1185">Reference proteome</keyword>
<name>A0A8S1QL83_PARPR</name>
<feature type="transmembrane region" description="Helical" evidence="1">
    <location>
        <begin position="56"/>
        <end position="74"/>
    </location>
</feature>
<evidence type="ECO:0000256" key="1">
    <source>
        <dbReference type="SAM" id="Phobius"/>
    </source>
</evidence>
<keyword evidence="1" id="KW-0812">Transmembrane</keyword>
<evidence type="ECO:0000313" key="2">
    <source>
        <dbReference type="EMBL" id="CAD8116718.1"/>
    </source>
</evidence>
<reference evidence="2" key="1">
    <citation type="submission" date="2021-01" db="EMBL/GenBank/DDBJ databases">
        <authorList>
            <consortium name="Genoscope - CEA"/>
            <person name="William W."/>
        </authorList>
    </citation>
    <scope>NUCLEOTIDE SEQUENCE</scope>
</reference>
<comment type="caution">
    <text evidence="2">The sequence shown here is derived from an EMBL/GenBank/DDBJ whole genome shotgun (WGS) entry which is preliminary data.</text>
</comment>
<keyword evidence="1" id="KW-1133">Transmembrane helix</keyword>
<accession>A0A8S1QL83</accession>
<dbReference type="EMBL" id="CAJJDM010000187">
    <property type="protein sequence ID" value="CAD8116718.1"/>
    <property type="molecule type" value="Genomic_DNA"/>
</dbReference>